<dbReference type="AlphaFoldDB" id="A0A428Z595"/>
<sequence>MTALRTSARPASVIVLAVSRFPHNAASTSGERRLCGHATKCQPDVSDSVAAHPAVRRTLPVVSEALLNSASP</sequence>
<evidence type="ECO:0000313" key="1">
    <source>
        <dbReference type="EMBL" id="RSM81999.1"/>
    </source>
</evidence>
<proteinExistence type="predicted"/>
<gene>
    <name evidence="1" type="ORF">DMH04_27060</name>
</gene>
<accession>A0A428Z595</accession>
<name>A0A428Z595_KIBAR</name>
<reference evidence="1 2" key="1">
    <citation type="submission" date="2018-05" db="EMBL/GenBank/DDBJ databases">
        <title>Evolution of GPA BGCs.</title>
        <authorList>
            <person name="Waglechner N."/>
            <person name="Wright G.D."/>
        </authorList>
    </citation>
    <scope>NUCLEOTIDE SEQUENCE [LARGE SCALE GENOMIC DNA]</scope>
    <source>
        <strain evidence="1 2">A82846</strain>
    </source>
</reference>
<organism evidence="1 2">
    <name type="scientific">Kibdelosporangium aridum</name>
    <dbReference type="NCBI Taxonomy" id="2030"/>
    <lineage>
        <taxon>Bacteria</taxon>
        <taxon>Bacillati</taxon>
        <taxon>Actinomycetota</taxon>
        <taxon>Actinomycetes</taxon>
        <taxon>Pseudonocardiales</taxon>
        <taxon>Pseudonocardiaceae</taxon>
        <taxon>Kibdelosporangium</taxon>
    </lineage>
</organism>
<dbReference type="Proteomes" id="UP000287547">
    <property type="component" value="Unassembled WGS sequence"/>
</dbReference>
<evidence type="ECO:0000313" key="2">
    <source>
        <dbReference type="Proteomes" id="UP000287547"/>
    </source>
</evidence>
<comment type="caution">
    <text evidence="1">The sequence shown here is derived from an EMBL/GenBank/DDBJ whole genome shotgun (WGS) entry which is preliminary data.</text>
</comment>
<dbReference type="EMBL" id="QHKI01000024">
    <property type="protein sequence ID" value="RSM81999.1"/>
    <property type="molecule type" value="Genomic_DNA"/>
</dbReference>
<protein>
    <submittedName>
        <fullName evidence="1">Uncharacterized protein</fullName>
    </submittedName>
</protein>